<evidence type="ECO:0000256" key="6">
    <source>
        <dbReference type="SAM" id="MobiDB-lite"/>
    </source>
</evidence>
<keyword evidence="3" id="KW-0479">Metal-binding</keyword>
<dbReference type="GO" id="GO:0003824">
    <property type="term" value="F:catalytic activity"/>
    <property type="evidence" value="ECO:0007669"/>
    <property type="project" value="InterPro"/>
</dbReference>
<accession>A0A6N7PUF2</accession>
<evidence type="ECO:0000256" key="5">
    <source>
        <dbReference type="ARBA" id="ARBA00023014"/>
    </source>
</evidence>
<dbReference type="Gene3D" id="3.20.20.70">
    <property type="entry name" value="Aldolase class I"/>
    <property type="match status" value="1"/>
</dbReference>
<keyword evidence="4" id="KW-0408">Iron</keyword>
<dbReference type="GO" id="GO:0051536">
    <property type="term" value="F:iron-sulfur cluster binding"/>
    <property type="evidence" value="ECO:0007669"/>
    <property type="project" value="UniProtKB-KW"/>
</dbReference>
<dbReference type="PANTHER" id="PTHR11228:SF7">
    <property type="entry name" value="PQQA PEPTIDE CYCLASE"/>
    <property type="match status" value="1"/>
</dbReference>
<keyword evidence="2" id="KW-0949">S-adenosyl-L-methionine</keyword>
<feature type="compositionally biased region" description="Basic and acidic residues" evidence="6">
    <location>
        <begin position="416"/>
        <end position="432"/>
    </location>
</feature>
<evidence type="ECO:0000259" key="7">
    <source>
        <dbReference type="PROSITE" id="PS51918"/>
    </source>
</evidence>
<dbReference type="InterPro" id="IPR013785">
    <property type="entry name" value="Aldolase_TIM"/>
</dbReference>
<dbReference type="Proteomes" id="UP000440224">
    <property type="component" value="Unassembled WGS sequence"/>
</dbReference>
<name>A0A6N7PUF2_9BACT</name>
<evidence type="ECO:0000256" key="3">
    <source>
        <dbReference type="ARBA" id="ARBA00022723"/>
    </source>
</evidence>
<dbReference type="CDD" id="cd01335">
    <property type="entry name" value="Radical_SAM"/>
    <property type="match status" value="1"/>
</dbReference>
<dbReference type="InterPro" id="IPR050377">
    <property type="entry name" value="Radical_SAM_PqqE_MftC-like"/>
</dbReference>
<dbReference type="GO" id="GO:0046872">
    <property type="term" value="F:metal ion binding"/>
    <property type="evidence" value="ECO:0007669"/>
    <property type="project" value="UniProtKB-KW"/>
</dbReference>
<sequence length="482" mass="53555">MPRRARCARLITRAAASATSARRAEGRISASQVERSWASKATGTSCSTAENVAEGRRVAPPVRCRPRAPPVRCPASGRSRLANIGYIQVVRHCNHFCGFCSNPTTPYVHTFDTMKVLVDDLVKRGYFGVILTGGEPTLHPELPKIAAYASSQGLHVRMITNGSRLSDPAFAREVAEAGVRLVHVSVYSVRPEVEAILRGAEGTLEKAFAAVKNAHDHGIEVNINCVINKLNADHLDENIDHWIERHPYVRHFVWNNLDPSMGRAEVNQAQFTPRLAEFEVSLQRALRKLHASGRTFRVEKVPLCYMTEFAWASTETRKIVKGEERIVHFLDNKQTVRQTDWEHIYAPACAHCTLRPICGGLFDRGAAYDPEELSPVFVSMDAVVETIITDPSDPSYPLRTLPAWKKDFDRRLAEARDHSFEKPHASAEEMRPPDAPPVGMVTEKGLRLFEAKRKSEAKKAESLGVSMERVDAAVPEDGANGI</sequence>
<evidence type="ECO:0000313" key="9">
    <source>
        <dbReference type="Proteomes" id="UP000440224"/>
    </source>
</evidence>
<evidence type="ECO:0000313" key="8">
    <source>
        <dbReference type="EMBL" id="MRG94050.1"/>
    </source>
</evidence>
<evidence type="ECO:0000256" key="1">
    <source>
        <dbReference type="ARBA" id="ARBA00001966"/>
    </source>
</evidence>
<evidence type="ECO:0000256" key="4">
    <source>
        <dbReference type="ARBA" id="ARBA00023004"/>
    </source>
</evidence>
<feature type="region of interest" description="Disordered" evidence="6">
    <location>
        <begin position="416"/>
        <end position="440"/>
    </location>
</feature>
<dbReference type="SMART" id="SM00729">
    <property type="entry name" value="Elp3"/>
    <property type="match status" value="1"/>
</dbReference>
<dbReference type="AlphaFoldDB" id="A0A6N7PUF2"/>
<dbReference type="PANTHER" id="PTHR11228">
    <property type="entry name" value="RADICAL SAM DOMAIN PROTEIN"/>
    <property type="match status" value="1"/>
</dbReference>
<dbReference type="SUPFAM" id="SSF102114">
    <property type="entry name" value="Radical SAM enzymes"/>
    <property type="match status" value="1"/>
</dbReference>
<dbReference type="EMBL" id="WJIE01000005">
    <property type="protein sequence ID" value="MRG94050.1"/>
    <property type="molecule type" value="Genomic_DNA"/>
</dbReference>
<evidence type="ECO:0000256" key="2">
    <source>
        <dbReference type="ARBA" id="ARBA00022691"/>
    </source>
</evidence>
<keyword evidence="5" id="KW-0411">Iron-sulfur</keyword>
<dbReference type="OrthoDB" id="5485132at2"/>
<dbReference type="InterPro" id="IPR007197">
    <property type="entry name" value="rSAM"/>
</dbReference>
<comment type="cofactor">
    <cofactor evidence="1">
        <name>[4Fe-4S] cluster</name>
        <dbReference type="ChEBI" id="CHEBI:49883"/>
    </cofactor>
</comment>
<dbReference type="PROSITE" id="PS51918">
    <property type="entry name" value="RADICAL_SAM"/>
    <property type="match status" value="1"/>
</dbReference>
<gene>
    <name evidence="8" type="ORF">GF068_19310</name>
</gene>
<feature type="domain" description="Radical SAM core" evidence="7">
    <location>
        <begin position="77"/>
        <end position="299"/>
    </location>
</feature>
<dbReference type="SFLD" id="SFLDG01067">
    <property type="entry name" value="SPASM/twitch_domain_containing"/>
    <property type="match status" value="1"/>
</dbReference>
<dbReference type="SFLD" id="SFLDS00029">
    <property type="entry name" value="Radical_SAM"/>
    <property type="match status" value="1"/>
</dbReference>
<dbReference type="InterPro" id="IPR058240">
    <property type="entry name" value="rSAM_sf"/>
</dbReference>
<proteinExistence type="predicted"/>
<comment type="caution">
    <text evidence="8">The sequence shown here is derived from an EMBL/GenBank/DDBJ whole genome shotgun (WGS) entry which is preliminary data.</text>
</comment>
<dbReference type="Pfam" id="PF04055">
    <property type="entry name" value="Radical_SAM"/>
    <property type="match status" value="1"/>
</dbReference>
<organism evidence="8 9">
    <name type="scientific">Polyangium spumosum</name>
    <dbReference type="NCBI Taxonomy" id="889282"/>
    <lineage>
        <taxon>Bacteria</taxon>
        <taxon>Pseudomonadati</taxon>
        <taxon>Myxococcota</taxon>
        <taxon>Polyangia</taxon>
        <taxon>Polyangiales</taxon>
        <taxon>Polyangiaceae</taxon>
        <taxon>Polyangium</taxon>
    </lineage>
</organism>
<dbReference type="InterPro" id="IPR006638">
    <property type="entry name" value="Elp3/MiaA/NifB-like_rSAM"/>
</dbReference>
<protein>
    <submittedName>
        <fullName evidence="8">Radical SAM protein</fullName>
    </submittedName>
</protein>
<reference evidence="8 9" key="1">
    <citation type="submission" date="2019-10" db="EMBL/GenBank/DDBJ databases">
        <title>A soil myxobacterium in the family Polyangiaceae.</title>
        <authorList>
            <person name="Li Y."/>
            <person name="Wang J."/>
        </authorList>
    </citation>
    <scope>NUCLEOTIDE SEQUENCE [LARGE SCALE GENOMIC DNA]</scope>
    <source>
        <strain evidence="8 9">DSM 14734</strain>
    </source>
</reference>
<keyword evidence="9" id="KW-1185">Reference proteome</keyword>